<accession>A0A2P2R4V7</accession>
<reference evidence="1" key="1">
    <citation type="submission" date="2018-02" db="EMBL/GenBank/DDBJ databases">
        <title>Rhizophora mucronata_Transcriptome.</title>
        <authorList>
            <person name="Meera S.P."/>
            <person name="Sreeshan A."/>
            <person name="Augustine A."/>
        </authorList>
    </citation>
    <scope>NUCLEOTIDE SEQUENCE</scope>
    <source>
        <tissue evidence="1">Leaf</tissue>
    </source>
</reference>
<dbReference type="AlphaFoldDB" id="A0A2P2R4V7"/>
<organism evidence="1">
    <name type="scientific">Rhizophora mucronata</name>
    <name type="common">Asiatic mangrove</name>
    <dbReference type="NCBI Taxonomy" id="61149"/>
    <lineage>
        <taxon>Eukaryota</taxon>
        <taxon>Viridiplantae</taxon>
        <taxon>Streptophyta</taxon>
        <taxon>Embryophyta</taxon>
        <taxon>Tracheophyta</taxon>
        <taxon>Spermatophyta</taxon>
        <taxon>Magnoliopsida</taxon>
        <taxon>eudicotyledons</taxon>
        <taxon>Gunneridae</taxon>
        <taxon>Pentapetalae</taxon>
        <taxon>rosids</taxon>
        <taxon>fabids</taxon>
        <taxon>Malpighiales</taxon>
        <taxon>Rhizophoraceae</taxon>
        <taxon>Rhizophora</taxon>
    </lineage>
</organism>
<sequence length="20" mass="2488">MQVIQRFSVGWRQIADKFMF</sequence>
<protein>
    <submittedName>
        <fullName evidence="1">Uncharacterized protein</fullName>
    </submittedName>
</protein>
<proteinExistence type="predicted"/>
<name>A0A2P2R4V7_RHIMU</name>
<evidence type="ECO:0000313" key="1">
    <source>
        <dbReference type="EMBL" id="MBX74276.1"/>
    </source>
</evidence>
<dbReference type="EMBL" id="GGEC01093792">
    <property type="protein sequence ID" value="MBX74276.1"/>
    <property type="molecule type" value="Transcribed_RNA"/>
</dbReference>